<evidence type="ECO:0000256" key="6">
    <source>
        <dbReference type="ARBA" id="ARBA00022833"/>
    </source>
</evidence>
<gene>
    <name evidence="9" type="ORF">METZ01_LOCUS58604</name>
</gene>
<dbReference type="SMART" id="SM00518">
    <property type="entry name" value="AP2Ec"/>
    <property type="match status" value="1"/>
</dbReference>
<comment type="cofactor">
    <cofactor evidence="1">
        <name>Zn(2+)</name>
        <dbReference type="ChEBI" id="CHEBI:29105"/>
    </cofactor>
</comment>
<dbReference type="InterPro" id="IPR036237">
    <property type="entry name" value="Xyl_isomerase-like_sf"/>
</dbReference>
<dbReference type="GO" id="GO:0008270">
    <property type="term" value="F:zinc ion binding"/>
    <property type="evidence" value="ECO:0007669"/>
    <property type="project" value="InterPro"/>
</dbReference>
<feature type="non-terminal residue" evidence="9">
    <location>
        <position position="1"/>
    </location>
</feature>
<dbReference type="InterPro" id="IPR013022">
    <property type="entry name" value="Xyl_isomerase-like_TIM-brl"/>
</dbReference>
<evidence type="ECO:0000256" key="4">
    <source>
        <dbReference type="ARBA" id="ARBA00022763"/>
    </source>
</evidence>
<dbReference type="HAMAP" id="MF_00152">
    <property type="entry name" value="Nfo"/>
    <property type="match status" value="1"/>
</dbReference>
<evidence type="ECO:0000259" key="8">
    <source>
        <dbReference type="Pfam" id="PF01261"/>
    </source>
</evidence>
<evidence type="ECO:0000256" key="1">
    <source>
        <dbReference type="ARBA" id="ARBA00001947"/>
    </source>
</evidence>
<dbReference type="AlphaFoldDB" id="A0A381SNZ6"/>
<keyword evidence="3" id="KW-0479">Metal-binding</keyword>
<dbReference type="InterPro" id="IPR001719">
    <property type="entry name" value="AP_endonuc_2"/>
</dbReference>
<evidence type="ECO:0000256" key="2">
    <source>
        <dbReference type="ARBA" id="ARBA00005340"/>
    </source>
</evidence>
<dbReference type="CDD" id="cd00019">
    <property type="entry name" value="AP2Ec"/>
    <property type="match status" value="1"/>
</dbReference>
<keyword evidence="5" id="KW-0378">Hydrolase</keyword>
<accession>A0A381SNZ6</accession>
<dbReference type="PROSITE" id="PS00731">
    <property type="entry name" value="AP_NUCLEASE_F2_3"/>
    <property type="match status" value="1"/>
</dbReference>
<dbReference type="GO" id="GO:0006284">
    <property type="term" value="P:base-excision repair"/>
    <property type="evidence" value="ECO:0007669"/>
    <property type="project" value="TreeGrafter"/>
</dbReference>
<dbReference type="SUPFAM" id="SSF51658">
    <property type="entry name" value="Xylose isomerase-like"/>
    <property type="match status" value="1"/>
</dbReference>
<keyword evidence="6" id="KW-0862">Zinc</keyword>
<dbReference type="Gene3D" id="3.20.20.150">
    <property type="entry name" value="Divalent-metal-dependent TIM barrel enzymes"/>
    <property type="match status" value="1"/>
</dbReference>
<evidence type="ECO:0000256" key="7">
    <source>
        <dbReference type="ARBA" id="ARBA00023204"/>
    </source>
</evidence>
<comment type="similarity">
    <text evidence="2">Belongs to the AP endonuclease 2 family.</text>
</comment>
<dbReference type="PANTHER" id="PTHR21445:SF0">
    <property type="entry name" value="APURINIC-APYRIMIDINIC ENDONUCLEASE"/>
    <property type="match status" value="1"/>
</dbReference>
<dbReference type="PROSITE" id="PS00730">
    <property type="entry name" value="AP_NUCLEASE_F2_2"/>
    <property type="match status" value="1"/>
</dbReference>
<reference evidence="9" key="1">
    <citation type="submission" date="2018-05" db="EMBL/GenBank/DDBJ databases">
        <authorList>
            <person name="Lanie J.A."/>
            <person name="Ng W.-L."/>
            <person name="Kazmierczak K.M."/>
            <person name="Andrzejewski T.M."/>
            <person name="Davidsen T.M."/>
            <person name="Wayne K.J."/>
            <person name="Tettelin H."/>
            <person name="Glass J.I."/>
            <person name="Rusch D."/>
            <person name="Podicherti R."/>
            <person name="Tsui H.-C.T."/>
            <person name="Winkler M.E."/>
        </authorList>
    </citation>
    <scope>NUCLEOTIDE SEQUENCE</scope>
</reference>
<dbReference type="GO" id="GO:0003677">
    <property type="term" value="F:DNA binding"/>
    <property type="evidence" value="ECO:0007669"/>
    <property type="project" value="InterPro"/>
</dbReference>
<dbReference type="InterPro" id="IPR018246">
    <property type="entry name" value="AP_endonuc_F2_Zn_BS"/>
</dbReference>
<evidence type="ECO:0000256" key="3">
    <source>
        <dbReference type="ARBA" id="ARBA00022723"/>
    </source>
</evidence>
<organism evidence="9">
    <name type="scientific">marine metagenome</name>
    <dbReference type="NCBI Taxonomy" id="408172"/>
    <lineage>
        <taxon>unclassified sequences</taxon>
        <taxon>metagenomes</taxon>
        <taxon>ecological metagenomes</taxon>
    </lineage>
</organism>
<dbReference type="NCBIfam" id="TIGR00587">
    <property type="entry name" value="nfo"/>
    <property type="match status" value="1"/>
</dbReference>
<dbReference type="Pfam" id="PF01261">
    <property type="entry name" value="AP_endonuc_2"/>
    <property type="match status" value="1"/>
</dbReference>
<keyword evidence="7" id="KW-0234">DNA repair</keyword>
<evidence type="ECO:0000256" key="5">
    <source>
        <dbReference type="ARBA" id="ARBA00022801"/>
    </source>
</evidence>
<sequence>VQIGHHVSISGSLANAVTNANERECSAFQIFTGNPRGWYTKDITDEEALKFKNNLSQTNIDRFATVAHMPYLPNLSSPEPPVYEKSIKAMIREVKRCDQIGIPFLVTHLGSHKGTGAEKGIKRLTSALIEVAEKTKNVTILLENTAGQKNSVGSNFSELSEIFSSLKPADRFGVCIDTCHAFAAGYDLKHEKNVKSTFDEFDKEIGMEHIKILHLNDSKGELGSNLDRHEHIGMGHIGSTGLGKVIKLMNKNKTPIILETPIDERRSDFEDIGAAKELA</sequence>
<keyword evidence="4" id="KW-0227">DNA damage</keyword>
<protein>
    <recommendedName>
        <fullName evidence="8">Xylose isomerase-like TIM barrel domain-containing protein</fullName>
    </recommendedName>
</protein>
<dbReference type="FunFam" id="3.20.20.150:FF:000001">
    <property type="entry name" value="Probable endonuclease 4"/>
    <property type="match status" value="1"/>
</dbReference>
<evidence type="ECO:0000313" key="9">
    <source>
        <dbReference type="EMBL" id="SVA05750.1"/>
    </source>
</evidence>
<dbReference type="PANTHER" id="PTHR21445">
    <property type="entry name" value="ENDONUCLEASE IV ENDODEOXYRIBONUCLEASE IV"/>
    <property type="match status" value="1"/>
</dbReference>
<proteinExistence type="inferred from homology"/>
<name>A0A381SNZ6_9ZZZZ</name>
<dbReference type="GO" id="GO:0003906">
    <property type="term" value="F:DNA-(apurinic or apyrimidinic site) endonuclease activity"/>
    <property type="evidence" value="ECO:0007669"/>
    <property type="project" value="TreeGrafter"/>
</dbReference>
<feature type="domain" description="Xylose isomerase-like TIM barrel" evidence="8">
    <location>
        <begin position="20"/>
        <end position="264"/>
    </location>
</feature>
<dbReference type="EMBL" id="UINC01003372">
    <property type="protein sequence ID" value="SVA05750.1"/>
    <property type="molecule type" value="Genomic_DNA"/>
</dbReference>
<dbReference type="PROSITE" id="PS51432">
    <property type="entry name" value="AP_NUCLEASE_F2_4"/>
    <property type="match status" value="1"/>
</dbReference>
<dbReference type="GO" id="GO:0008081">
    <property type="term" value="F:phosphoric diester hydrolase activity"/>
    <property type="evidence" value="ECO:0007669"/>
    <property type="project" value="TreeGrafter"/>
</dbReference>